<evidence type="ECO:0000313" key="2">
    <source>
        <dbReference type="Proteomes" id="UP001367508"/>
    </source>
</evidence>
<comment type="caution">
    <text evidence="1">The sequence shown here is derived from an EMBL/GenBank/DDBJ whole genome shotgun (WGS) entry which is preliminary data.</text>
</comment>
<protein>
    <submittedName>
        <fullName evidence="1">Uncharacterized protein</fullName>
    </submittedName>
</protein>
<organism evidence="1 2">
    <name type="scientific">Canavalia gladiata</name>
    <name type="common">Sword bean</name>
    <name type="synonym">Dolichos gladiatus</name>
    <dbReference type="NCBI Taxonomy" id="3824"/>
    <lineage>
        <taxon>Eukaryota</taxon>
        <taxon>Viridiplantae</taxon>
        <taxon>Streptophyta</taxon>
        <taxon>Embryophyta</taxon>
        <taxon>Tracheophyta</taxon>
        <taxon>Spermatophyta</taxon>
        <taxon>Magnoliopsida</taxon>
        <taxon>eudicotyledons</taxon>
        <taxon>Gunneridae</taxon>
        <taxon>Pentapetalae</taxon>
        <taxon>rosids</taxon>
        <taxon>fabids</taxon>
        <taxon>Fabales</taxon>
        <taxon>Fabaceae</taxon>
        <taxon>Papilionoideae</taxon>
        <taxon>50 kb inversion clade</taxon>
        <taxon>NPAAA clade</taxon>
        <taxon>indigoferoid/millettioid clade</taxon>
        <taxon>Phaseoleae</taxon>
        <taxon>Canavalia</taxon>
    </lineage>
</organism>
<sequence>MGDPLERLELEDVVASVDLDSSIEGDWCMEIDPSFQENIATAEDWRKSLNEVVPTVVVPQTTACHAFDAKSLGARYATILNLLFLNHEEIPPVLEVACVGLKKGCGKATIEVSIFDWASFEKLFNWITSEIILVALCLSRKIIPLGLIAPQTGQPY</sequence>
<name>A0AAN9LMY1_CANGL</name>
<dbReference type="AlphaFoldDB" id="A0AAN9LMY1"/>
<dbReference type="EMBL" id="JAYMYQ010000004">
    <property type="protein sequence ID" value="KAK7338591.1"/>
    <property type="molecule type" value="Genomic_DNA"/>
</dbReference>
<evidence type="ECO:0000313" key="1">
    <source>
        <dbReference type="EMBL" id="KAK7338591.1"/>
    </source>
</evidence>
<keyword evidence="2" id="KW-1185">Reference proteome</keyword>
<reference evidence="1 2" key="1">
    <citation type="submission" date="2024-01" db="EMBL/GenBank/DDBJ databases">
        <title>The genomes of 5 underutilized Papilionoideae crops provide insights into root nodulation and disease resistanc.</title>
        <authorList>
            <person name="Jiang F."/>
        </authorList>
    </citation>
    <scope>NUCLEOTIDE SEQUENCE [LARGE SCALE GENOMIC DNA]</scope>
    <source>
        <strain evidence="1">LVBAO_FW01</strain>
        <tissue evidence="1">Leaves</tissue>
    </source>
</reference>
<accession>A0AAN9LMY1</accession>
<dbReference type="Proteomes" id="UP001367508">
    <property type="component" value="Unassembled WGS sequence"/>
</dbReference>
<proteinExistence type="predicted"/>
<gene>
    <name evidence="1" type="ORF">VNO77_19210</name>
</gene>